<dbReference type="Pfam" id="PF25973">
    <property type="entry name" value="BSH_CzcB"/>
    <property type="match status" value="1"/>
</dbReference>
<proteinExistence type="inferred from homology"/>
<evidence type="ECO:0000256" key="3">
    <source>
        <dbReference type="SAM" id="SignalP"/>
    </source>
</evidence>
<dbReference type="NCBIfam" id="TIGR01730">
    <property type="entry name" value="RND_mfp"/>
    <property type="match status" value="1"/>
</dbReference>
<organism evidence="5 6">
    <name type="scientific">Roseococcus pinisoli</name>
    <dbReference type="NCBI Taxonomy" id="2835040"/>
    <lineage>
        <taxon>Bacteria</taxon>
        <taxon>Pseudomonadati</taxon>
        <taxon>Pseudomonadota</taxon>
        <taxon>Alphaproteobacteria</taxon>
        <taxon>Acetobacterales</taxon>
        <taxon>Roseomonadaceae</taxon>
        <taxon>Roseococcus</taxon>
    </lineage>
</organism>
<feature type="signal peptide" evidence="3">
    <location>
        <begin position="1"/>
        <end position="18"/>
    </location>
</feature>
<dbReference type="Gene3D" id="2.40.50.100">
    <property type="match status" value="1"/>
</dbReference>
<feature type="chain" id="PRO_5046937378" evidence="3">
    <location>
        <begin position="19"/>
        <end position="277"/>
    </location>
</feature>
<dbReference type="Gene3D" id="1.10.287.470">
    <property type="entry name" value="Helix hairpin bin"/>
    <property type="match status" value="1"/>
</dbReference>
<sequence length="277" mass="30259">MIAPLRRSLLALPFAATAASAQTSPGFEAVRGVTKARDIAQLGPLLDGTVREIMVAEGDRVREGQPVLRLDDTVQSQRIAQARSAAEAEGDVLQAEAQATEAQAQASRVSSAVGRGGAMEWELRQANARLAVARAAVQVAQDRRRLDRRRLEVELSVIEQYQIRAPFDGRVFKIDTGVGSPLSRSDRPITIADLRTLEATLYMPAAAFPYLRTGRQYELRLLAPVDREVRATLRFLDLLMDAASGRFRTVFVIENPDEAIPAGVEAMLTPAALRKES</sequence>
<comment type="similarity">
    <text evidence="1">Belongs to the membrane fusion protein (MFP) (TC 8.A.1) family.</text>
</comment>
<evidence type="ECO:0000256" key="2">
    <source>
        <dbReference type="SAM" id="Coils"/>
    </source>
</evidence>
<dbReference type="InterPro" id="IPR006143">
    <property type="entry name" value="RND_pump_MFP"/>
</dbReference>
<dbReference type="InterPro" id="IPR058647">
    <property type="entry name" value="BSH_CzcB-like"/>
</dbReference>
<dbReference type="Gene3D" id="2.40.30.170">
    <property type="match status" value="1"/>
</dbReference>
<evidence type="ECO:0000313" key="5">
    <source>
        <dbReference type="EMBL" id="MBS7809541.1"/>
    </source>
</evidence>
<comment type="caution">
    <text evidence="5">The sequence shown here is derived from an EMBL/GenBank/DDBJ whole genome shotgun (WGS) entry which is preliminary data.</text>
</comment>
<dbReference type="RefSeq" id="WP_213668234.1">
    <property type="nucleotide sequence ID" value="NZ_JAHCDA010000001.1"/>
</dbReference>
<dbReference type="SUPFAM" id="SSF111369">
    <property type="entry name" value="HlyD-like secretion proteins"/>
    <property type="match status" value="1"/>
</dbReference>
<dbReference type="Proteomes" id="UP000766336">
    <property type="component" value="Unassembled WGS sequence"/>
</dbReference>
<keyword evidence="2" id="KW-0175">Coiled coil</keyword>
<protein>
    <submittedName>
        <fullName evidence="5">Efflux RND transporter periplasmic adaptor subunit</fullName>
    </submittedName>
</protein>
<keyword evidence="3" id="KW-0732">Signal</keyword>
<name>A0ABS5Q7C5_9PROT</name>
<evidence type="ECO:0000259" key="4">
    <source>
        <dbReference type="Pfam" id="PF25973"/>
    </source>
</evidence>
<accession>A0ABS5Q7C5</accession>
<feature type="domain" description="CzcB-like barrel-sandwich hybrid" evidence="4">
    <location>
        <begin position="39"/>
        <end position="193"/>
    </location>
</feature>
<gene>
    <name evidence="5" type="ORF">KHU32_01240</name>
</gene>
<reference evidence="5 6" key="1">
    <citation type="submission" date="2021-05" db="EMBL/GenBank/DDBJ databases">
        <title>Roseococcus sp. XZZS9, whole genome shotgun sequencing project.</title>
        <authorList>
            <person name="Zhao G."/>
            <person name="Shen L."/>
        </authorList>
    </citation>
    <scope>NUCLEOTIDE SEQUENCE [LARGE SCALE GENOMIC DNA]</scope>
    <source>
        <strain evidence="5 6">XZZS9</strain>
    </source>
</reference>
<feature type="coiled-coil region" evidence="2">
    <location>
        <begin position="83"/>
        <end position="143"/>
    </location>
</feature>
<evidence type="ECO:0000256" key="1">
    <source>
        <dbReference type="ARBA" id="ARBA00009477"/>
    </source>
</evidence>
<evidence type="ECO:0000313" key="6">
    <source>
        <dbReference type="Proteomes" id="UP000766336"/>
    </source>
</evidence>
<dbReference type="PANTHER" id="PTHR30469">
    <property type="entry name" value="MULTIDRUG RESISTANCE PROTEIN MDTA"/>
    <property type="match status" value="1"/>
</dbReference>
<dbReference type="EMBL" id="JAHCDA010000001">
    <property type="protein sequence ID" value="MBS7809541.1"/>
    <property type="molecule type" value="Genomic_DNA"/>
</dbReference>
<keyword evidence="6" id="KW-1185">Reference proteome</keyword>